<accession>A0A484H4T0</accession>
<sequence>MQTLNFFLNPEFLTFEVRQKRAIGQRPIIFSRNRGFQFCVLGTQRCEAGLHTHHNPPLSIAISYYAHSNTVLPESLS</sequence>
<gene>
    <name evidence="1" type="ORF">RIEGSTA812A_PEG_272</name>
</gene>
<reference evidence="1" key="1">
    <citation type="submission" date="2018-10" db="EMBL/GenBank/DDBJ databases">
        <authorList>
            <person name="Gruber-Vodicka H."/>
            <person name="Jaeckle O."/>
        </authorList>
    </citation>
    <scope>NUCLEOTIDE SEQUENCE</scope>
</reference>
<evidence type="ECO:0000313" key="1">
    <source>
        <dbReference type="EMBL" id="VBB68799.1"/>
    </source>
</evidence>
<name>A0A484H4T0_9ZZZZ</name>
<proteinExistence type="predicted"/>
<organism evidence="1">
    <name type="scientific">invertebrate metagenome</name>
    <dbReference type="NCBI Taxonomy" id="1711999"/>
    <lineage>
        <taxon>unclassified sequences</taxon>
        <taxon>metagenomes</taxon>
        <taxon>organismal metagenomes</taxon>
    </lineage>
</organism>
<dbReference type="AlphaFoldDB" id="A0A484H4T0"/>
<protein>
    <submittedName>
        <fullName evidence="1">Uncharacterized protein</fullName>
    </submittedName>
</protein>
<dbReference type="EMBL" id="LR026963">
    <property type="protein sequence ID" value="VBB68799.1"/>
    <property type="molecule type" value="Genomic_DNA"/>
</dbReference>